<reference evidence="2 3" key="1">
    <citation type="submission" date="2022-01" db="EMBL/GenBank/DDBJ databases">
        <authorList>
            <person name="Xiong W."/>
            <person name="Schranz E."/>
        </authorList>
    </citation>
    <scope>NUCLEOTIDE SEQUENCE [LARGE SCALE GENOMIC DNA]</scope>
</reference>
<gene>
    <name evidence="2" type="ORF">LVIROSA_LOCUS8160</name>
</gene>
<feature type="compositionally biased region" description="Basic and acidic residues" evidence="1">
    <location>
        <begin position="115"/>
        <end position="124"/>
    </location>
</feature>
<dbReference type="InterPro" id="IPR038765">
    <property type="entry name" value="Papain-like_cys_pep_sf"/>
</dbReference>
<keyword evidence="3" id="KW-1185">Reference proteome</keyword>
<dbReference type="PANTHER" id="PTHR34835">
    <property type="entry name" value="OS07G0283600 PROTEIN-RELATED"/>
    <property type="match status" value="1"/>
</dbReference>
<organism evidence="2 3">
    <name type="scientific">Lactuca virosa</name>
    <dbReference type="NCBI Taxonomy" id="75947"/>
    <lineage>
        <taxon>Eukaryota</taxon>
        <taxon>Viridiplantae</taxon>
        <taxon>Streptophyta</taxon>
        <taxon>Embryophyta</taxon>
        <taxon>Tracheophyta</taxon>
        <taxon>Spermatophyta</taxon>
        <taxon>Magnoliopsida</taxon>
        <taxon>eudicotyledons</taxon>
        <taxon>Gunneridae</taxon>
        <taxon>Pentapetalae</taxon>
        <taxon>asterids</taxon>
        <taxon>campanulids</taxon>
        <taxon>Asterales</taxon>
        <taxon>Asteraceae</taxon>
        <taxon>Cichorioideae</taxon>
        <taxon>Cichorieae</taxon>
        <taxon>Lactucinae</taxon>
        <taxon>Lactuca</taxon>
    </lineage>
</organism>
<name>A0AAU9M1T8_9ASTR</name>
<feature type="region of interest" description="Disordered" evidence="1">
    <location>
        <begin position="48"/>
        <end position="74"/>
    </location>
</feature>
<dbReference type="EMBL" id="CAKMRJ010001112">
    <property type="protein sequence ID" value="CAH1420715.1"/>
    <property type="molecule type" value="Genomic_DNA"/>
</dbReference>
<dbReference type="SUPFAM" id="SSF54001">
    <property type="entry name" value="Cysteine proteinases"/>
    <property type="match status" value="1"/>
</dbReference>
<evidence type="ECO:0000256" key="1">
    <source>
        <dbReference type="SAM" id="MobiDB-lite"/>
    </source>
</evidence>
<dbReference type="Proteomes" id="UP001157418">
    <property type="component" value="Unassembled WGS sequence"/>
</dbReference>
<evidence type="ECO:0008006" key="4">
    <source>
        <dbReference type="Google" id="ProtNLM"/>
    </source>
</evidence>
<dbReference type="Gene3D" id="3.40.395.10">
    <property type="entry name" value="Adenoviral Proteinase, Chain A"/>
    <property type="match status" value="1"/>
</dbReference>
<proteinExistence type="predicted"/>
<dbReference type="AlphaFoldDB" id="A0AAU9M1T8"/>
<accession>A0AAU9M1T8</accession>
<protein>
    <recommendedName>
        <fullName evidence="4">Ubiquitin-like protease family profile domain-containing protein</fullName>
    </recommendedName>
</protein>
<sequence length="847" mass="96376">MKSERIKNTYSLMKYKNDPSNPIIIDIDVDASDSIRITPIPTIAKAGVMTQRSKSKPVSTVKPIHKEGQHSGHSVSVEVLHENRSKQKFDPDSNPHSHVHGYTKSDIRKMLFTSKEKQQPSHDESDFEDPNPFISQNKRKSPPLVTTKVVQHQEKKARADVANLQAIKAKVKVKKLENRKSKKGVHVGIPTQPRRIHIRTSPKILFSTMHGLTNGQKEYLSSIGFGPLLNIKVDGSASRIGYYAVNNFDPERMVLNVERGEIPITRQLIHDMLGLPLGNININSLKFRPAEDKTVDLWSAQFKSENDIRPKGVQRAIKRLKDVGLLFKVNFLVLICNTLGQSKSMGTCDVSMLSRVSEDLDLSDIDWCSYVLECLKNTKHAWNSTSDTSYYVGPIFLLTLIYLEHVSCDAVTIDRGRPAICFWDVETMRLREEYEIRNGGIGSGELQDPYIPHDDNAENVNSANGSVEEYLSTIESMFNKLVEDNHLLHSKLVDAIERHSLVCDFYEWQAKIRIFLNEESMKYGSGSSTHADSVGPLSQWWSDNAEQINRSCQFAENSVKSFHNSPFPNWSIGMTQEFADIISNSPLKDIMKTPKDQCPSPLPLSIVPIHSDYGVVRARELRPRNKPPKLRSPFIVRPVDITKRISRAQKDLSEWVFSTQGHLSDELFWTCAGVAAERFHMESFFPKCELFGHLFLPVVRDFHIFLVVLDFQQPAFWIIDNIKRDDDTQHTYGLLPDIIHSYMTQYLRSVHHPNAEAFSHVPRQIPQLTWSTVNNTTDCGIFTMRHMETFMGGNIRDFKTGFKSESLAQDNQLSRLRVIYLCKIFRLQPAEGFNPSSGSRIPKADCI</sequence>
<comment type="caution">
    <text evidence="2">The sequence shown here is derived from an EMBL/GenBank/DDBJ whole genome shotgun (WGS) entry which is preliminary data.</text>
</comment>
<evidence type="ECO:0000313" key="2">
    <source>
        <dbReference type="EMBL" id="CAH1420715.1"/>
    </source>
</evidence>
<dbReference type="PANTHER" id="PTHR34835:SF90">
    <property type="entry name" value="AMINOTRANSFERASE-LIKE PLANT MOBILE DOMAIN-CONTAINING PROTEIN"/>
    <property type="match status" value="1"/>
</dbReference>
<evidence type="ECO:0000313" key="3">
    <source>
        <dbReference type="Proteomes" id="UP001157418"/>
    </source>
</evidence>
<feature type="region of interest" description="Disordered" evidence="1">
    <location>
        <begin position="115"/>
        <end position="144"/>
    </location>
</feature>